<gene>
    <name evidence="2" type="ORF">S01H1_44670</name>
</gene>
<dbReference type="InterPro" id="IPR027980">
    <property type="entry name" value="RACo_C"/>
</dbReference>
<name>X0VDA8_9ZZZZ</name>
<feature type="domain" description="RACo C-terminal" evidence="1">
    <location>
        <begin position="2"/>
        <end position="144"/>
    </location>
</feature>
<dbReference type="AlphaFoldDB" id="X0VDA8"/>
<dbReference type="InterPro" id="IPR052911">
    <property type="entry name" value="Corrinoid_activation_enz"/>
</dbReference>
<dbReference type="Pfam" id="PF14574">
    <property type="entry name" value="RACo_C_ter"/>
    <property type="match status" value="1"/>
</dbReference>
<proteinExistence type="predicted"/>
<accession>X0VDA8</accession>
<organism evidence="2">
    <name type="scientific">marine sediment metagenome</name>
    <dbReference type="NCBI Taxonomy" id="412755"/>
    <lineage>
        <taxon>unclassified sequences</taxon>
        <taxon>metagenomes</taxon>
        <taxon>ecological metagenomes</taxon>
    </lineage>
</organism>
<dbReference type="PANTHER" id="PTHR42895:SF1">
    <property type="entry name" value="IRON-SULFUR CLUSTER PROTEIN"/>
    <property type="match status" value="1"/>
</dbReference>
<sequence length="145" mass="16070">TVVMAPDSGTGEDLTLSQTDIDALIRSKAAMFTILVTITNMVPMTFEDIRHFYIAGTFGTYIDPRSAITLGMIPDLPIDTYKPLGNTSLQGATKALLSADTVDEIYRIRDRVTYIELNVNQEFMNLFSAAKFIPHTDRSLFPSVT</sequence>
<evidence type="ECO:0000259" key="1">
    <source>
        <dbReference type="Pfam" id="PF14574"/>
    </source>
</evidence>
<comment type="caution">
    <text evidence="2">The sequence shown here is derived from an EMBL/GenBank/DDBJ whole genome shotgun (WGS) entry which is preliminary data.</text>
</comment>
<feature type="non-terminal residue" evidence="2">
    <location>
        <position position="1"/>
    </location>
</feature>
<evidence type="ECO:0000313" key="2">
    <source>
        <dbReference type="EMBL" id="GAG09252.1"/>
    </source>
</evidence>
<protein>
    <recommendedName>
        <fullName evidence="1">RACo C-terminal domain-containing protein</fullName>
    </recommendedName>
</protein>
<reference evidence="2" key="1">
    <citation type="journal article" date="2014" name="Front. Microbiol.">
        <title>High frequency of phylogenetically diverse reductive dehalogenase-homologous genes in deep subseafloor sedimentary metagenomes.</title>
        <authorList>
            <person name="Kawai M."/>
            <person name="Futagami T."/>
            <person name="Toyoda A."/>
            <person name="Takaki Y."/>
            <person name="Nishi S."/>
            <person name="Hori S."/>
            <person name="Arai W."/>
            <person name="Tsubouchi T."/>
            <person name="Morono Y."/>
            <person name="Uchiyama I."/>
            <person name="Ito T."/>
            <person name="Fujiyama A."/>
            <person name="Inagaki F."/>
            <person name="Takami H."/>
        </authorList>
    </citation>
    <scope>NUCLEOTIDE SEQUENCE</scope>
    <source>
        <strain evidence="2">Expedition CK06-06</strain>
    </source>
</reference>
<dbReference type="PANTHER" id="PTHR42895">
    <property type="entry name" value="IRON-SULFUR CLUSTER-BINDING PROTEIN-RELATED"/>
    <property type="match status" value="1"/>
</dbReference>
<dbReference type="EMBL" id="BARS01028504">
    <property type="protein sequence ID" value="GAG09252.1"/>
    <property type="molecule type" value="Genomic_DNA"/>
</dbReference>